<name>A0ABZ2L007_9BACT</name>
<dbReference type="RefSeq" id="WP_394833780.1">
    <property type="nucleotide sequence ID" value="NZ_CP089983.1"/>
</dbReference>
<organism evidence="3 4">
    <name type="scientific">Pendulispora rubella</name>
    <dbReference type="NCBI Taxonomy" id="2741070"/>
    <lineage>
        <taxon>Bacteria</taxon>
        <taxon>Pseudomonadati</taxon>
        <taxon>Myxococcota</taxon>
        <taxon>Myxococcia</taxon>
        <taxon>Myxococcales</taxon>
        <taxon>Sorangiineae</taxon>
        <taxon>Pendulisporaceae</taxon>
        <taxon>Pendulispora</taxon>
    </lineage>
</organism>
<dbReference type="InterPro" id="IPR032812">
    <property type="entry name" value="SbsA_Ig"/>
</dbReference>
<dbReference type="Proteomes" id="UP001374803">
    <property type="component" value="Chromosome"/>
</dbReference>
<evidence type="ECO:0000313" key="3">
    <source>
        <dbReference type="EMBL" id="WXB04145.1"/>
    </source>
</evidence>
<feature type="domain" description="SbsA Ig-like" evidence="2">
    <location>
        <begin position="34"/>
        <end position="126"/>
    </location>
</feature>
<reference evidence="3" key="1">
    <citation type="submission" date="2021-12" db="EMBL/GenBank/DDBJ databases">
        <title>Discovery of the Pendulisporaceae a myxobacterial family with distinct sporulation behavior and unique specialized metabolism.</title>
        <authorList>
            <person name="Garcia R."/>
            <person name="Popoff A."/>
            <person name="Bader C.D."/>
            <person name="Loehr J."/>
            <person name="Walesch S."/>
            <person name="Walt C."/>
            <person name="Boldt J."/>
            <person name="Bunk B."/>
            <person name="Haeckl F.J.F.P.J."/>
            <person name="Gunesch A.P."/>
            <person name="Birkelbach J."/>
            <person name="Nuebel U."/>
            <person name="Pietschmann T."/>
            <person name="Bach T."/>
            <person name="Mueller R."/>
        </authorList>
    </citation>
    <scope>NUCLEOTIDE SEQUENCE</scope>
    <source>
        <strain evidence="3">MSr11367</strain>
    </source>
</reference>
<evidence type="ECO:0000313" key="4">
    <source>
        <dbReference type="Proteomes" id="UP001374803"/>
    </source>
</evidence>
<keyword evidence="4" id="KW-1185">Reference proteome</keyword>
<gene>
    <name evidence="3" type="ORF">LVJ94_45470</name>
</gene>
<evidence type="ECO:0000259" key="2">
    <source>
        <dbReference type="Pfam" id="PF13205"/>
    </source>
</evidence>
<sequence length="482" mass="51838">MFLAFAAPTACGSSDNTSATVDAGPDGEVIPDPDTVPPQVVFRTPTDGEAKVALRKPIRATFSETVKFGPRPATLRADGVEIPCTFTLSDNGTVMTITPTAEPPVPATLSVEFGDVTDLRGNPLVRPPWTWSVPRWLEIGNSFPSGGLYPMLAAGPGEYVHVAALFDEPARTFRLYQTSTPTTSWRALADSRNPTPNATIAVDADGSIVAAFASESGESVSVARYTTSIWKTIGGPFPLAINGSFSLAFDKRGTLILAYDAAAGDGAANVIVQALEPLGEPWQWSQLRNSVNDPSTEKAAYFQSLTLNSEGIPYVSYRTERPVAGEEGTILEGHVRAWTQGQWQPIGDSVSAPDEDVRSLMVAVDATSSPFAIAQLSNRFLPKAQMRILRLENSKWTLVGPELEGRNNSMFFGRMRDGHLFAYVSVDGDLRTLDVAREGWTRIPLDAVGPFNGAAGTLDPTGIPLIAWITEPGNLSVLRWNR</sequence>
<evidence type="ECO:0000256" key="1">
    <source>
        <dbReference type="ARBA" id="ARBA00022729"/>
    </source>
</evidence>
<keyword evidence="1" id="KW-0732">Signal</keyword>
<dbReference type="EMBL" id="CP089983">
    <property type="protein sequence ID" value="WXB04145.1"/>
    <property type="molecule type" value="Genomic_DNA"/>
</dbReference>
<dbReference type="SUPFAM" id="SSF69322">
    <property type="entry name" value="Tricorn protease domain 2"/>
    <property type="match status" value="1"/>
</dbReference>
<proteinExistence type="predicted"/>
<accession>A0ABZ2L007</accession>
<dbReference type="Pfam" id="PF13205">
    <property type="entry name" value="Big_5"/>
    <property type="match status" value="1"/>
</dbReference>
<protein>
    <submittedName>
        <fullName evidence="3">Ig-like domain-containing protein</fullName>
    </submittedName>
</protein>